<accession>A0A1I7TLC4</accession>
<evidence type="ECO:0000259" key="3">
    <source>
        <dbReference type="Pfam" id="PF23051"/>
    </source>
</evidence>
<dbReference type="Proteomes" id="UP000095282">
    <property type="component" value="Unplaced"/>
</dbReference>
<evidence type="ECO:0000259" key="2">
    <source>
        <dbReference type="Pfam" id="PF23049"/>
    </source>
</evidence>
<dbReference type="AlphaFoldDB" id="A0A1I7TLC4"/>
<dbReference type="WBParaSite" id="Csp11.Scaffold628.g7059.t1">
    <property type="protein sequence ID" value="Csp11.Scaffold628.g7059.t1"/>
    <property type="gene ID" value="Csp11.Scaffold628.g7059"/>
</dbReference>
<organism evidence="4 5">
    <name type="scientific">Caenorhabditis tropicalis</name>
    <dbReference type="NCBI Taxonomy" id="1561998"/>
    <lineage>
        <taxon>Eukaryota</taxon>
        <taxon>Metazoa</taxon>
        <taxon>Ecdysozoa</taxon>
        <taxon>Nematoda</taxon>
        <taxon>Chromadorea</taxon>
        <taxon>Rhabditida</taxon>
        <taxon>Rhabditina</taxon>
        <taxon>Rhabditomorpha</taxon>
        <taxon>Rhabditoidea</taxon>
        <taxon>Rhabditidae</taxon>
        <taxon>Peloderinae</taxon>
        <taxon>Caenorhabditis</taxon>
    </lineage>
</organism>
<name>A0A1I7TLC4_9PELO</name>
<feature type="domain" description="DUF7040" evidence="3">
    <location>
        <begin position="335"/>
        <end position="397"/>
    </location>
</feature>
<evidence type="ECO:0000259" key="1">
    <source>
        <dbReference type="Pfam" id="PF23047"/>
    </source>
</evidence>
<dbReference type="Pfam" id="PF23047">
    <property type="entry name" value="DUF7038"/>
    <property type="match status" value="1"/>
</dbReference>
<dbReference type="eggNOG" id="ENOG502RT6D">
    <property type="taxonomic scope" value="Eukaryota"/>
</dbReference>
<proteinExistence type="predicted"/>
<feature type="domain" description="DUF7038" evidence="1">
    <location>
        <begin position="66"/>
        <end position="167"/>
    </location>
</feature>
<feature type="domain" description="DUF7039" evidence="2">
    <location>
        <begin position="200"/>
        <end position="308"/>
    </location>
</feature>
<dbReference type="InterPro" id="IPR055468">
    <property type="entry name" value="DUF7040"/>
</dbReference>
<dbReference type="InterPro" id="IPR055467">
    <property type="entry name" value="DUF7039"/>
</dbReference>
<protein>
    <submittedName>
        <fullName evidence="5">DUF4238 domain-containing protein</fullName>
    </submittedName>
</protein>
<dbReference type="Pfam" id="PF23051">
    <property type="entry name" value="DUF7040"/>
    <property type="match status" value="1"/>
</dbReference>
<evidence type="ECO:0000313" key="5">
    <source>
        <dbReference type="WBParaSite" id="Csp11.Scaffold628.g7059.t1"/>
    </source>
</evidence>
<keyword evidence="4" id="KW-1185">Reference proteome</keyword>
<dbReference type="Pfam" id="PF23049">
    <property type="entry name" value="DUF7039"/>
    <property type="match status" value="1"/>
</dbReference>
<sequence length="427" mass="49185">MSTVIGFVCEVSEQKVRVFTKSYKLIEMPYLPEMAPSYGDCLKITSKESYEIGTMNVPYFKISSENDDVFVQLLVIGPDRLSLPKKVADKYEQVVWSPHLELIRDPNHVYSINFKGGDVREVVVKYAPSSDGSFFEVFRAVQWLDGEQENSEETKKSYLRMAPWLMETLTDRAPIYNLCPEDMASTNLKKHLHKDDCATGICIHHEFPNPGFREDIKGSSPTVAVLWSPMTGLSRWNINNRETHTEFAFSGDPLLQLGEWFTYSFNDQRTSGSKRAKLALKREEFGEDVCAPRNERPTFFAATASDVTRLDPVKPTRRIVCETLTKDGEKILEHNIEKIENFREVLKESSSEEYKLRQEDMIIIRGAVLRSDKFSTIAQSYPTRGLFYLEKVFRIAYHRDGKVIYQNPEEKYVTEVPKDLSTIQVKF</sequence>
<dbReference type="InterPro" id="IPR055466">
    <property type="entry name" value="DUF7038"/>
</dbReference>
<reference evidence="5" key="1">
    <citation type="submission" date="2016-11" db="UniProtKB">
        <authorList>
            <consortium name="WormBaseParasite"/>
        </authorList>
    </citation>
    <scope>IDENTIFICATION</scope>
</reference>
<evidence type="ECO:0000313" key="4">
    <source>
        <dbReference type="Proteomes" id="UP000095282"/>
    </source>
</evidence>